<keyword evidence="2" id="KW-0813">Transport</keyword>
<evidence type="ECO:0000313" key="11">
    <source>
        <dbReference type="Proteomes" id="UP001642464"/>
    </source>
</evidence>
<feature type="transmembrane region" description="Helical" evidence="8">
    <location>
        <begin position="1153"/>
        <end position="1171"/>
    </location>
</feature>
<dbReference type="EMBL" id="CAXAMM010026891">
    <property type="protein sequence ID" value="CAK9059862.1"/>
    <property type="molecule type" value="Genomic_DNA"/>
</dbReference>
<protein>
    <submittedName>
        <fullName evidence="10">F-box and FNIP repeat-containing protein L60</fullName>
    </submittedName>
</protein>
<evidence type="ECO:0000256" key="4">
    <source>
        <dbReference type="ARBA" id="ARBA00022989"/>
    </source>
</evidence>
<dbReference type="InterPro" id="IPR000595">
    <property type="entry name" value="cNMP-bd_dom"/>
</dbReference>
<dbReference type="Proteomes" id="UP001642464">
    <property type="component" value="Unassembled WGS sequence"/>
</dbReference>
<evidence type="ECO:0000256" key="8">
    <source>
        <dbReference type="SAM" id="Phobius"/>
    </source>
</evidence>
<evidence type="ECO:0000256" key="6">
    <source>
        <dbReference type="ARBA" id="ARBA00023136"/>
    </source>
</evidence>
<dbReference type="Gene3D" id="1.10.287.70">
    <property type="match status" value="1"/>
</dbReference>
<dbReference type="InterPro" id="IPR051251">
    <property type="entry name" value="STK_FNIP-Repeat"/>
</dbReference>
<organism evidence="10 11">
    <name type="scientific">Durusdinium trenchii</name>
    <dbReference type="NCBI Taxonomy" id="1381693"/>
    <lineage>
        <taxon>Eukaryota</taxon>
        <taxon>Sar</taxon>
        <taxon>Alveolata</taxon>
        <taxon>Dinophyceae</taxon>
        <taxon>Suessiales</taxon>
        <taxon>Symbiodiniaceae</taxon>
        <taxon>Durusdinium</taxon>
    </lineage>
</organism>
<dbReference type="Pfam" id="PF05725">
    <property type="entry name" value="FNIP"/>
    <property type="match status" value="9"/>
</dbReference>
<feature type="transmembrane region" description="Helical" evidence="8">
    <location>
        <begin position="942"/>
        <end position="962"/>
    </location>
</feature>
<feature type="region of interest" description="Disordered" evidence="7">
    <location>
        <begin position="762"/>
        <end position="782"/>
    </location>
</feature>
<dbReference type="PANTHER" id="PTHR32134">
    <property type="entry name" value="FNIP REPEAT-CONTAINING PROTEIN"/>
    <property type="match status" value="1"/>
</dbReference>
<dbReference type="SUPFAM" id="SSF81324">
    <property type="entry name" value="Voltage-gated potassium channels"/>
    <property type="match status" value="1"/>
</dbReference>
<dbReference type="InterPro" id="IPR005821">
    <property type="entry name" value="Ion_trans_dom"/>
</dbReference>
<gene>
    <name evidence="10" type="ORF">SCF082_LOCUS31637</name>
</gene>
<keyword evidence="3 8" id="KW-0812">Transmembrane</keyword>
<dbReference type="InterPro" id="IPR014710">
    <property type="entry name" value="RmlC-like_jellyroll"/>
</dbReference>
<evidence type="ECO:0000256" key="5">
    <source>
        <dbReference type="ARBA" id="ARBA00023065"/>
    </source>
</evidence>
<comment type="caution">
    <text evidence="10">The sequence shown here is derived from an EMBL/GenBank/DDBJ whole genome shotgun (WGS) entry which is preliminary data.</text>
</comment>
<dbReference type="Gene3D" id="2.60.120.10">
    <property type="entry name" value="Jelly Rolls"/>
    <property type="match status" value="1"/>
</dbReference>
<evidence type="ECO:0000313" key="10">
    <source>
        <dbReference type="EMBL" id="CAK9059862.1"/>
    </source>
</evidence>
<feature type="transmembrane region" description="Helical" evidence="8">
    <location>
        <begin position="908"/>
        <end position="930"/>
    </location>
</feature>
<keyword evidence="6 8" id="KW-0472">Membrane</keyword>
<dbReference type="PANTHER" id="PTHR32134:SF169">
    <property type="entry name" value="FNIP REPEAT-CONTAINING PROTEIN-RELATED"/>
    <property type="match status" value="1"/>
</dbReference>
<feature type="transmembrane region" description="Helical" evidence="8">
    <location>
        <begin position="1076"/>
        <end position="1104"/>
    </location>
</feature>
<dbReference type="InterPro" id="IPR012340">
    <property type="entry name" value="NA-bd_OB-fold"/>
</dbReference>
<sequence length="1815" mass="199410">MVLAAVKNKGDEVCELLDPPSGAAEGSRPMVGNLEVGSARDTVNVKNISKVWGQVQPSLLTNEKCEVSTRRDAEVFVGRGSTIQAGNCATCSLADASSVPASFDGATMMMKEERSDREKPDRMALLSVLCQDVTGAQRLLRQVERLMSLGAIPAKVNDLSRIIVAQSSMSCAGRALVLTSGGHVLDHSKPLLQQVTGEEVTFVARKVSAGEAAVSLQRALEGDASPIDGIVSLVFDDEFDQSLEGVTFPSSLQTLTFAYSFNESLKGVALPSSLLSLTFGSRFNQSLEGVTLPSSLQTLTFGDRFNKSLADVTLPSSLQSLTFGCVTFPSSLQTLSFSDSFNQSLKDVTLPSGLRTLTFGQDFNQSLEGVTFPNSLETLTFGHCFDQCLDGVTFSTSLHTLTFGDSFDQSLEGVTFPNSLETLTFGHCFDQSLEGVTWPVNLQTLTFGHCFDQSLDGVTLASSLQTLTFGYCFNKSLRGVMLPSSLQTLTFGYMFNRKLNAAALPDSLQTLTFGFLFNQSLEGVTLPSSLQTLSFGAYFNQSLEGVIWPSSLQTLTFGQNFDETLQGVILPSSLQTLSFGAYFNQSLEGVIWPSSLQTLTFAEKFNQSLEGVDLPSSLRSLTFGSGFDQSLEGVLLKVLEKEGQRSAPMETGDVRDEKAEKRNRITRNAFEDWRAQWHQKLQARLNEDMQMFSQILDSLAAGQTGHPNDAGAAVATARRQRSPVLLERSKEAEVVQITVDKDRVRGEGGLLRVPCSQVQVAHAGNNDEESKPNSEKATPRLKLSRIQSTMSAPARFVYLSPERKRHVLQRSEYLESSMTSLGSSYMQIHDFHPLPTWAREAKNERDPSATIRISGEAKLPSSFLDVKTDPGCKVRGDFADDVTGGAMVIQEQAAKGHLMIFPSSPRKMTWDVFGATLIVYDLFTISMQVFDPPETDFTKSMQWLILIYWTMNMLVSCMVGYIDKGIFVMVPIKVFLHYLKTWFIIDLVVAPRWSFSEDLSFDLGVGSDWAFSLSESTDNAGSSVKLLRSLRLFRMVRLIRILRLRKTMESYLVSIRVRLVETGDTGCVSDLVDSEYISIIVSIFKMLALLMIVNHVIACFWFWIGDSAGGWIEMHHLLDEQWEYQYATSLHWAITQFTPASMHIQPQNLHERLFALGVVVFALVGFSYVVGSISGSLAQLRGMTENRARQFWELRRHLRKNKVSITLNARIQKYVEHVLESQEENVPAEDIKLLTLLSEQLRSELECEICMPHFSVHPLFARLCVVSRHTIHRLANNAIQKKQLARTDSLFLPGETATHMYIVVYGRLIYSRIDSKGNEHKELVDKGEDWISEPVLWTDSWIHLGLLISMTESDLMVLDPLHFGRIVNLNPDAAALAHTYVMNFIKWINSVPRDSLSDIWQGENVGPRVAGFMELDENQFRSAKSLAAKLMNWQKKSHRRCADVHPPIELKIFLDIARIGEDGNCAEAVFVLLPPFAMANVATELQRGSVDDQTFTDCTALTTFASPPTDASVTDMCTPTVAIFGDWDGTRVFGDPLENPCVRLAAHDAWRSAPTVERRSAPAPDVTVAGATYKEGVEIFLSEDEASSQSRDGSVHTMSDDNGVIYFMPGPSHADRSLYAQPFDLDGYFPLYETEAAAQLASTEAGGTGSAFSVGPGSNYGAPGVWSQAPADRLLWMPSDAVSLYLGDYVAPFTLDGYFPLYHTAALAAKASADSASEALGPQGERGHPRSWSTGTRDVYYMPSLPGGTKFYGSYPSASPVISYAAVVDVAGLGGGASVDATSAGKSVEAERNFPHTAAAAALLSAAPASAWFAR</sequence>
<dbReference type="SUPFAM" id="SSF52058">
    <property type="entry name" value="L domain-like"/>
    <property type="match status" value="1"/>
</dbReference>
<feature type="domain" description="Ion transport" evidence="9">
    <location>
        <begin position="909"/>
        <end position="1056"/>
    </location>
</feature>
<reference evidence="10 11" key="1">
    <citation type="submission" date="2024-02" db="EMBL/GenBank/DDBJ databases">
        <authorList>
            <person name="Chen Y."/>
            <person name="Shah S."/>
            <person name="Dougan E. K."/>
            <person name="Thang M."/>
            <person name="Chan C."/>
        </authorList>
    </citation>
    <scope>NUCLEOTIDE SEQUENCE [LARGE SCALE GENOMIC DNA]</scope>
</reference>
<dbReference type="CDD" id="cd00038">
    <property type="entry name" value="CAP_ED"/>
    <property type="match status" value="1"/>
</dbReference>
<proteinExistence type="predicted"/>
<evidence type="ECO:0000256" key="3">
    <source>
        <dbReference type="ARBA" id="ARBA00022692"/>
    </source>
</evidence>
<comment type="subcellular location">
    <subcellularLocation>
        <location evidence="1">Membrane</location>
        <topology evidence="1">Multi-pass membrane protein</topology>
    </subcellularLocation>
</comment>
<dbReference type="InterPro" id="IPR008615">
    <property type="entry name" value="FNIP"/>
</dbReference>
<keyword evidence="11" id="KW-1185">Reference proteome</keyword>
<evidence type="ECO:0000259" key="9">
    <source>
        <dbReference type="Pfam" id="PF00520"/>
    </source>
</evidence>
<keyword evidence="5" id="KW-0406">Ion transport</keyword>
<dbReference type="InterPro" id="IPR018490">
    <property type="entry name" value="cNMP-bd_dom_sf"/>
</dbReference>
<dbReference type="Gene3D" id="2.40.50.140">
    <property type="entry name" value="Nucleic acid-binding proteins"/>
    <property type="match status" value="1"/>
</dbReference>
<evidence type="ECO:0000256" key="2">
    <source>
        <dbReference type="ARBA" id="ARBA00022448"/>
    </source>
</evidence>
<keyword evidence="4 8" id="KW-1133">Transmembrane helix</keyword>
<dbReference type="Pfam" id="PF00520">
    <property type="entry name" value="Ion_trans"/>
    <property type="match status" value="1"/>
</dbReference>
<dbReference type="SUPFAM" id="SSF51206">
    <property type="entry name" value="cAMP-binding domain-like"/>
    <property type="match status" value="1"/>
</dbReference>
<evidence type="ECO:0000256" key="1">
    <source>
        <dbReference type="ARBA" id="ARBA00004141"/>
    </source>
</evidence>
<dbReference type="Gene3D" id="3.80.10.10">
    <property type="entry name" value="Ribonuclease Inhibitor"/>
    <property type="match status" value="2"/>
</dbReference>
<name>A0ABP0N7S9_9DINO</name>
<evidence type="ECO:0000256" key="7">
    <source>
        <dbReference type="SAM" id="MobiDB-lite"/>
    </source>
</evidence>
<accession>A0ABP0N7S9</accession>
<dbReference type="InterPro" id="IPR032675">
    <property type="entry name" value="LRR_dom_sf"/>
</dbReference>
<feature type="compositionally biased region" description="Basic and acidic residues" evidence="7">
    <location>
        <begin position="768"/>
        <end position="778"/>
    </location>
</feature>